<dbReference type="GO" id="GO:0004497">
    <property type="term" value="F:monooxygenase activity"/>
    <property type="evidence" value="ECO:0007669"/>
    <property type="project" value="UniProtKB-KW"/>
</dbReference>
<feature type="transmembrane region" description="Helical" evidence="6">
    <location>
        <begin position="371"/>
        <end position="394"/>
    </location>
</feature>
<evidence type="ECO:0000256" key="1">
    <source>
        <dbReference type="ARBA" id="ARBA00004141"/>
    </source>
</evidence>
<evidence type="ECO:0000256" key="3">
    <source>
        <dbReference type="ARBA" id="ARBA00022692"/>
    </source>
</evidence>
<dbReference type="OrthoDB" id="622032at2"/>
<dbReference type="GO" id="GO:0016020">
    <property type="term" value="C:membrane"/>
    <property type="evidence" value="ECO:0007669"/>
    <property type="project" value="UniProtKB-SubCell"/>
</dbReference>
<evidence type="ECO:0000256" key="5">
    <source>
        <dbReference type="ARBA" id="ARBA00023136"/>
    </source>
</evidence>
<name>A0A1T3FLC9_ELIME</name>
<feature type="transmembrane region" description="Helical" evidence="6">
    <location>
        <begin position="54"/>
        <end position="72"/>
    </location>
</feature>
<dbReference type="InterPro" id="IPR036259">
    <property type="entry name" value="MFS_trans_sf"/>
</dbReference>
<dbReference type="eggNOG" id="COG2814">
    <property type="taxonomic scope" value="Bacteria"/>
</dbReference>
<dbReference type="EMBL" id="MPOG01000008">
    <property type="protein sequence ID" value="OOH96429.1"/>
    <property type="molecule type" value="Genomic_DNA"/>
</dbReference>
<comment type="subcellular location">
    <subcellularLocation>
        <location evidence="1">Membrane</location>
        <topology evidence="1">Multi-pass membrane protein</topology>
    </subcellularLocation>
</comment>
<feature type="transmembrane region" description="Helical" evidence="6">
    <location>
        <begin position="84"/>
        <end position="107"/>
    </location>
</feature>
<keyword evidence="2" id="KW-0813">Transport</keyword>
<dbReference type="Proteomes" id="UP000188947">
    <property type="component" value="Unassembled WGS sequence"/>
</dbReference>
<feature type="transmembrane region" description="Helical" evidence="6">
    <location>
        <begin position="278"/>
        <end position="301"/>
    </location>
</feature>
<proteinExistence type="predicted"/>
<feature type="transmembrane region" description="Helical" evidence="6">
    <location>
        <begin position="313"/>
        <end position="334"/>
    </location>
</feature>
<evidence type="ECO:0000313" key="8">
    <source>
        <dbReference type="Proteomes" id="UP000188947"/>
    </source>
</evidence>
<gene>
    <name evidence="7" type="ORF">BMF97_08485</name>
</gene>
<feature type="transmembrane region" description="Helical" evidence="6">
    <location>
        <begin position="12"/>
        <end position="34"/>
    </location>
</feature>
<keyword evidence="4 6" id="KW-1133">Transmembrane helix</keyword>
<evidence type="ECO:0000256" key="2">
    <source>
        <dbReference type="ARBA" id="ARBA00022448"/>
    </source>
</evidence>
<keyword evidence="7" id="KW-0560">Oxidoreductase</keyword>
<keyword evidence="8" id="KW-1185">Reference proteome</keyword>
<evidence type="ECO:0000313" key="7">
    <source>
        <dbReference type="EMBL" id="OOH96429.1"/>
    </source>
</evidence>
<feature type="transmembrane region" description="Helical" evidence="6">
    <location>
        <begin position="240"/>
        <end position="258"/>
    </location>
</feature>
<keyword evidence="5 6" id="KW-0472">Membrane</keyword>
<dbReference type="AlphaFoldDB" id="A0A1T3FLC9"/>
<feature type="transmembrane region" description="Helical" evidence="6">
    <location>
        <begin position="113"/>
        <end position="132"/>
    </location>
</feature>
<feature type="transmembrane region" description="Helical" evidence="6">
    <location>
        <begin position="341"/>
        <end position="359"/>
    </location>
</feature>
<feature type="transmembrane region" description="Helical" evidence="6">
    <location>
        <begin position="494"/>
        <end position="515"/>
    </location>
</feature>
<feature type="transmembrane region" description="Helical" evidence="6">
    <location>
        <begin position="144"/>
        <end position="161"/>
    </location>
</feature>
<reference evidence="7 8" key="1">
    <citation type="submission" date="2016-11" db="EMBL/GenBank/DDBJ databases">
        <title>Genome sequence and comparative genomic analysis of clinical strain Elizabethkingia meningoseptica 61421 PRCM.</title>
        <authorList>
            <person name="Wang M."/>
            <person name="Hu S."/>
            <person name="Cao L."/>
            <person name="Jiang T."/>
            <person name="Zhou Y."/>
            <person name="Ming D."/>
        </authorList>
    </citation>
    <scope>NUCLEOTIDE SEQUENCE [LARGE SCALE GENOMIC DNA]</scope>
    <source>
        <strain evidence="7 8">61421 PRCM</strain>
    </source>
</reference>
<feature type="transmembrane region" description="Helical" evidence="6">
    <location>
        <begin position="173"/>
        <end position="191"/>
    </location>
</feature>
<dbReference type="RefSeq" id="WP_077564581.1">
    <property type="nucleotide sequence ID" value="NZ_CP016378.1"/>
</dbReference>
<keyword evidence="7" id="KW-0503">Monooxygenase</keyword>
<accession>A0A1T3FLC9</accession>
<feature type="transmembrane region" description="Helical" evidence="6">
    <location>
        <begin position="406"/>
        <end position="426"/>
    </location>
</feature>
<evidence type="ECO:0000256" key="6">
    <source>
        <dbReference type="SAM" id="Phobius"/>
    </source>
</evidence>
<comment type="caution">
    <text evidence="7">The sequence shown here is derived from an EMBL/GenBank/DDBJ whole genome shotgun (WGS) entry which is preliminary data.</text>
</comment>
<organism evidence="7 8">
    <name type="scientific">Elizabethkingia meningoseptica</name>
    <name type="common">Chryseobacterium meningosepticum</name>
    <dbReference type="NCBI Taxonomy" id="238"/>
    <lineage>
        <taxon>Bacteria</taxon>
        <taxon>Pseudomonadati</taxon>
        <taxon>Bacteroidota</taxon>
        <taxon>Flavobacteriia</taxon>
        <taxon>Flavobacteriales</taxon>
        <taxon>Weeksellaceae</taxon>
        <taxon>Elizabethkingia</taxon>
    </lineage>
</organism>
<protein>
    <submittedName>
        <fullName evidence="7">Beta-carotene 15,15'-monooxygenase</fullName>
    </submittedName>
</protein>
<feature type="transmembrane region" description="Helical" evidence="6">
    <location>
        <begin position="212"/>
        <end position="234"/>
    </location>
</feature>
<dbReference type="STRING" id="238.BBD35_13630"/>
<keyword evidence="3 6" id="KW-0812">Transmembrane</keyword>
<dbReference type="PANTHER" id="PTHR42718">
    <property type="entry name" value="MAJOR FACILITATOR SUPERFAMILY MULTIDRUG TRANSPORTER MFSC"/>
    <property type="match status" value="1"/>
</dbReference>
<dbReference type="SUPFAM" id="SSF103473">
    <property type="entry name" value="MFS general substrate transporter"/>
    <property type="match status" value="1"/>
</dbReference>
<dbReference type="PANTHER" id="PTHR42718:SF9">
    <property type="entry name" value="MAJOR FACILITATOR SUPERFAMILY MULTIDRUG TRANSPORTER MFSC"/>
    <property type="match status" value="1"/>
</dbReference>
<evidence type="ECO:0000256" key="4">
    <source>
        <dbReference type="ARBA" id="ARBA00022989"/>
    </source>
</evidence>
<sequence length="530" mass="61264">MAKRKMPFFKRWAPEWFVKLFLFMMTLPGISIFFLPLTNIEAARGYYGCEVGDIQFSVILFYAGYVGFYSLERRFFSFLATREYLLTFVSLQILACLICYCTKDVAVLFPVRFIQGMLFACNVNVSLTLFFTRLSSERGREISFSIFFGLLLCAVPVNSLMAVDFIDNYNFNIIYKVAIFSYLPCLIFLVLSMNNYRLHQRFPLYKLDWQSFVLFSAALVLTGYIMIFGQQYYWLEDMRILISIICIIILSVIMFIRFKAMKRPYIDLGVFKFRNFKIGLLFLFVLYICRFASGITNTYFVKTLHFDPFYVSYINAFNLAGIVGGVVTACYLVLRKTGIRYIWFLGFSMLFVFHAVMYFSFDSQANNFNYYIPLAIQGAGVGLLMVPGIIYIISSVPFSLGPSASATALAIRYMGFCTSIGIINYFELLGKSRHYNAFQDHISATNSVVKSFFSKQSSKLSAKGLLKDESLQASDKLLLKRIEEQSHLRFAMDYYEMMCWLLFATLLLILFLPYLNRTILHLKSRRLSPA</sequence>